<dbReference type="SMART" id="SM00350">
    <property type="entry name" value="MCM"/>
    <property type="match status" value="1"/>
</dbReference>
<organism evidence="15 16">
    <name type="scientific">Diabrotica balteata</name>
    <name type="common">Banded cucumber beetle</name>
    <dbReference type="NCBI Taxonomy" id="107213"/>
    <lineage>
        <taxon>Eukaryota</taxon>
        <taxon>Metazoa</taxon>
        <taxon>Ecdysozoa</taxon>
        <taxon>Arthropoda</taxon>
        <taxon>Hexapoda</taxon>
        <taxon>Insecta</taxon>
        <taxon>Pterygota</taxon>
        <taxon>Neoptera</taxon>
        <taxon>Endopterygota</taxon>
        <taxon>Coleoptera</taxon>
        <taxon>Polyphaga</taxon>
        <taxon>Cucujiformia</taxon>
        <taxon>Chrysomeloidea</taxon>
        <taxon>Chrysomelidae</taxon>
        <taxon>Galerucinae</taxon>
        <taxon>Diabroticina</taxon>
        <taxon>Diabroticites</taxon>
        <taxon>Diabrotica</taxon>
    </lineage>
</organism>
<dbReference type="PRINTS" id="PR01657">
    <property type="entry name" value="MCMFAMILY"/>
</dbReference>
<feature type="domain" description="MCM C-terminal AAA(+) ATPase" evidence="14">
    <location>
        <begin position="343"/>
        <end position="541"/>
    </location>
</feature>
<dbReference type="PROSITE" id="PS50051">
    <property type="entry name" value="MCM_2"/>
    <property type="match status" value="1"/>
</dbReference>
<dbReference type="InterPro" id="IPR031327">
    <property type="entry name" value="MCM"/>
</dbReference>
<dbReference type="Proteomes" id="UP001153709">
    <property type="component" value="Chromosome 5"/>
</dbReference>
<evidence type="ECO:0000256" key="6">
    <source>
        <dbReference type="ARBA" id="ARBA00022801"/>
    </source>
</evidence>
<dbReference type="InterPro" id="IPR041562">
    <property type="entry name" value="MCM_lid"/>
</dbReference>
<evidence type="ECO:0000313" key="15">
    <source>
        <dbReference type="EMBL" id="CAG9834226.1"/>
    </source>
</evidence>
<gene>
    <name evidence="15" type="ORF">DIABBA_LOCUS7555</name>
</gene>
<evidence type="ECO:0000259" key="14">
    <source>
        <dbReference type="PROSITE" id="PS50051"/>
    </source>
</evidence>
<dbReference type="SMART" id="SM00382">
    <property type="entry name" value="AAA"/>
    <property type="match status" value="1"/>
</dbReference>
<dbReference type="InterPro" id="IPR003593">
    <property type="entry name" value="AAA+_ATPase"/>
</dbReference>
<dbReference type="Pfam" id="PF17855">
    <property type="entry name" value="MCM_lid"/>
    <property type="match status" value="1"/>
</dbReference>
<dbReference type="EC" id="3.6.4.12" evidence="3"/>
<dbReference type="Gene3D" id="3.40.50.300">
    <property type="entry name" value="P-loop containing nucleotide triphosphate hydrolases"/>
    <property type="match status" value="1"/>
</dbReference>
<evidence type="ECO:0000256" key="10">
    <source>
        <dbReference type="ARBA" id="ARBA00023242"/>
    </source>
</evidence>
<evidence type="ECO:0000256" key="11">
    <source>
        <dbReference type="ARBA" id="ARBA00041084"/>
    </source>
</evidence>
<dbReference type="SUPFAM" id="SSF50249">
    <property type="entry name" value="Nucleic acid-binding proteins"/>
    <property type="match status" value="1"/>
</dbReference>
<dbReference type="GO" id="GO:0006260">
    <property type="term" value="P:DNA replication"/>
    <property type="evidence" value="ECO:0007669"/>
    <property type="project" value="UniProtKB-KW"/>
</dbReference>
<dbReference type="GO" id="GO:0042555">
    <property type="term" value="C:MCM complex"/>
    <property type="evidence" value="ECO:0007669"/>
    <property type="project" value="TreeGrafter"/>
</dbReference>
<dbReference type="InterPro" id="IPR012340">
    <property type="entry name" value="NA-bd_OB-fold"/>
</dbReference>
<accession>A0A9N9T4I7</accession>
<dbReference type="OrthoDB" id="422555at2759"/>
<evidence type="ECO:0000256" key="9">
    <source>
        <dbReference type="ARBA" id="ARBA00023125"/>
    </source>
</evidence>
<dbReference type="GO" id="GO:0006310">
    <property type="term" value="P:DNA recombination"/>
    <property type="evidence" value="ECO:0007669"/>
    <property type="project" value="UniProtKB-ARBA"/>
</dbReference>
<dbReference type="AlphaFoldDB" id="A0A9N9T4I7"/>
<keyword evidence="9 13" id="KW-0238">DNA-binding</keyword>
<keyword evidence="5 13" id="KW-0547">Nucleotide-binding</keyword>
<dbReference type="Pfam" id="PF25051">
    <property type="entry name" value="WHD_MCM8"/>
    <property type="match status" value="1"/>
</dbReference>
<keyword evidence="6" id="KW-0378">Hydrolase</keyword>
<comment type="similarity">
    <text evidence="2 13">Belongs to the MCM family.</text>
</comment>
<name>A0A9N9T4I7_DIABA</name>
<dbReference type="PANTHER" id="PTHR11630:SF47">
    <property type="entry name" value="DNA HELICASE MCM8"/>
    <property type="match status" value="1"/>
</dbReference>
<sequence>MSKPWFRNSYKKTKKYTGSDPSDVRSLPNYGYPGLRIYFPDDNEIKIELLKKRLEILKSFFRQSYPSESLETIGRDRFFTLDFKYLTESEEIISEWPEFKEELLDNSEYILKCMGLAMHDLVSKHYEEQNEPNLILFDTILVRVCNVEPVMQLRDLRVNYFGKMVTIRGTVIKASQVKLISQFWTFSCTACSGTQVLRQPDGVYTVPSKCQTKDCTARSNFSVDHNSPFNKVISWQSIKIQEPLWADQYETARTPRTLDCELSEDLVKTCLPGDDITVTGIIKVRDVNSNFGKNKQNTIFNLYLDAVSIFNNKKQCKGESNDGITFNQNDYFEVKKIHCEPNLFSLLVNSLCPNIYGHEIVKAGLLLALLGGTKSETFRGESHILVVGDPGLGKSQMLQACANVSPRGVYVCGNTSTSSGLTVTMTRDEGEYSLEAGALMLADQGCCCIDEFDKMPNQHACLLEAMEQQSISIAKGGMVCSIPTRATILAAANPAGGHYNKAKTVAENLKMSSPMLSRFDLIFILLDKANEEVDWLLSKHVLDIHSEKSQRDRNQNNSSFMQDVSADQTLRDRLKLDSSQVDLVPHSLFRKYIAYAQKYVKPQLSEDAKTVIKQFYLLLRKQFQTGDCTPVTTRQANSLIRLTQARAKAELREVATKQDALDVVEIMKWSLNDVFSDEAGVLDKTRSQNGTGTSTKAQITRLLRLVQRVSDVETRSMFHTNELKQLSEQAGIARDKFFTVLDNLNLQGYLLKKGQGKYQLVTADV</sequence>
<dbReference type="EMBL" id="OU898280">
    <property type="protein sequence ID" value="CAG9834226.1"/>
    <property type="molecule type" value="Genomic_DNA"/>
</dbReference>
<dbReference type="Pfam" id="PF17207">
    <property type="entry name" value="MCM_OB"/>
    <property type="match status" value="1"/>
</dbReference>
<dbReference type="GO" id="GO:0005634">
    <property type="term" value="C:nucleus"/>
    <property type="evidence" value="ECO:0007669"/>
    <property type="project" value="UniProtKB-SubCell"/>
</dbReference>
<evidence type="ECO:0000256" key="4">
    <source>
        <dbReference type="ARBA" id="ARBA00022705"/>
    </source>
</evidence>
<keyword evidence="7" id="KW-0347">Helicase</keyword>
<dbReference type="InterPro" id="IPR056875">
    <property type="entry name" value="MCM8/REC_WHD"/>
</dbReference>
<protein>
    <recommendedName>
        <fullName evidence="11">DNA helicase MCM8</fullName>
        <ecNumber evidence="3">3.6.4.12</ecNumber>
    </recommendedName>
    <alternativeName>
        <fullName evidence="12">Minichromosome maintenance 8</fullName>
    </alternativeName>
</protein>
<dbReference type="InterPro" id="IPR058767">
    <property type="entry name" value="MCM8_N"/>
</dbReference>
<reference evidence="15" key="1">
    <citation type="submission" date="2022-01" db="EMBL/GenBank/DDBJ databases">
        <authorList>
            <person name="King R."/>
        </authorList>
    </citation>
    <scope>NUCLEOTIDE SEQUENCE</scope>
</reference>
<keyword evidence="8 13" id="KW-0067">ATP-binding</keyword>
<evidence type="ECO:0000256" key="3">
    <source>
        <dbReference type="ARBA" id="ARBA00012551"/>
    </source>
</evidence>
<evidence type="ECO:0000256" key="7">
    <source>
        <dbReference type="ARBA" id="ARBA00022806"/>
    </source>
</evidence>
<dbReference type="Pfam" id="PF00493">
    <property type="entry name" value="MCM"/>
    <property type="match status" value="1"/>
</dbReference>
<dbReference type="CDD" id="cd22247">
    <property type="entry name" value="MCM8_WHD"/>
    <property type="match status" value="1"/>
</dbReference>
<evidence type="ECO:0000256" key="13">
    <source>
        <dbReference type="RuleBase" id="RU004070"/>
    </source>
</evidence>
<dbReference type="Pfam" id="PF26065">
    <property type="entry name" value="MCM8_N"/>
    <property type="match status" value="1"/>
</dbReference>
<dbReference type="GO" id="GO:0017116">
    <property type="term" value="F:single-stranded DNA helicase activity"/>
    <property type="evidence" value="ECO:0007669"/>
    <property type="project" value="TreeGrafter"/>
</dbReference>
<evidence type="ECO:0000256" key="12">
    <source>
        <dbReference type="ARBA" id="ARBA00042306"/>
    </source>
</evidence>
<dbReference type="InterPro" id="IPR033762">
    <property type="entry name" value="MCM_OB"/>
</dbReference>
<evidence type="ECO:0000313" key="16">
    <source>
        <dbReference type="Proteomes" id="UP001153709"/>
    </source>
</evidence>
<dbReference type="GO" id="GO:0016787">
    <property type="term" value="F:hydrolase activity"/>
    <property type="evidence" value="ECO:0007669"/>
    <property type="project" value="UniProtKB-KW"/>
</dbReference>
<keyword evidence="4" id="KW-0235">DNA replication</keyword>
<evidence type="ECO:0000256" key="5">
    <source>
        <dbReference type="ARBA" id="ARBA00022741"/>
    </source>
</evidence>
<comment type="subcellular location">
    <subcellularLocation>
        <location evidence="1">Nucleus</location>
    </subcellularLocation>
</comment>
<dbReference type="Gene3D" id="2.40.50.140">
    <property type="entry name" value="Nucleic acid-binding proteins"/>
    <property type="match status" value="1"/>
</dbReference>
<dbReference type="InterPro" id="IPR027417">
    <property type="entry name" value="P-loop_NTPase"/>
</dbReference>
<evidence type="ECO:0000256" key="1">
    <source>
        <dbReference type="ARBA" id="ARBA00004123"/>
    </source>
</evidence>
<dbReference type="FunFam" id="2.20.28.10:FF:000003">
    <property type="entry name" value="DNA helicase"/>
    <property type="match status" value="1"/>
</dbReference>
<keyword evidence="10" id="KW-0539">Nucleus</keyword>
<dbReference type="SUPFAM" id="SSF52540">
    <property type="entry name" value="P-loop containing nucleoside triphosphate hydrolases"/>
    <property type="match status" value="1"/>
</dbReference>
<evidence type="ECO:0000256" key="2">
    <source>
        <dbReference type="ARBA" id="ARBA00008010"/>
    </source>
</evidence>
<proteinExistence type="inferred from homology"/>
<evidence type="ECO:0000256" key="8">
    <source>
        <dbReference type="ARBA" id="ARBA00022840"/>
    </source>
</evidence>
<dbReference type="InterPro" id="IPR001208">
    <property type="entry name" value="MCM_dom"/>
</dbReference>
<dbReference type="PANTHER" id="PTHR11630">
    <property type="entry name" value="DNA REPLICATION LICENSING FACTOR MCM FAMILY MEMBER"/>
    <property type="match status" value="1"/>
</dbReference>
<dbReference type="GO" id="GO:0003697">
    <property type="term" value="F:single-stranded DNA binding"/>
    <property type="evidence" value="ECO:0007669"/>
    <property type="project" value="TreeGrafter"/>
</dbReference>
<dbReference type="GO" id="GO:0005524">
    <property type="term" value="F:ATP binding"/>
    <property type="evidence" value="ECO:0007669"/>
    <property type="project" value="UniProtKB-KW"/>
</dbReference>
<dbReference type="Gene3D" id="2.20.28.10">
    <property type="match status" value="1"/>
</dbReference>
<keyword evidence="16" id="KW-1185">Reference proteome</keyword>